<feature type="region of interest" description="Disordered" evidence="1">
    <location>
        <begin position="85"/>
        <end position="113"/>
    </location>
</feature>
<dbReference type="InterPro" id="IPR050209">
    <property type="entry name" value="Rab_GTPases_membrane_traffic"/>
</dbReference>
<dbReference type="Proteomes" id="UP001149090">
    <property type="component" value="Unassembled WGS sequence"/>
</dbReference>
<dbReference type="Gene3D" id="3.40.50.300">
    <property type="entry name" value="P-loop containing nucleotide triphosphate hydrolases"/>
    <property type="match status" value="1"/>
</dbReference>
<evidence type="ECO:0000313" key="3">
    <source>
        <dbReference type="Proteomes" id="UP001149090"/>
    </source>
</evidence>
<dbReference type="InterPro" id="IPR027417">
    <property type="entry name" value="P-loop_NTPase"/>
</dbReference>
<evidence type="ECO:0000313" key="2">
    <source>
        <dbReference type="EMBL" id="KAJ5066519.1"/>
    </source>
</evidence>
<dbReference type="SMART" id="SM00175">
    <property type="entry name" value="RAB"/>
    <property type="match status" value="1"/>
</dbReference>
<gene>
    <name evidence="2" type="ORF">M0811_13545</name>
</gene>
<dbReference type="GO" id="GO:0003924">
    <property type="term" value="F:GTPase activity"/>
    <property type="evidence" value="ECO:0007669"/>
    <property type="project" value="InterPro"/>
</dbReference>
<dbReference type="PRINTS" id="PR00449">
    <property type="entry name" value="RASTRNSFRMNG"/>
</dbReference>
<dbReference type="GO" id="GO:0005525">
    <property type="term" value="F:GTP binding"/>
    <property type="evidence" value="ECO:0007669"/>
    <property type="project" value="InterPro"/>
</dbReference>
<dbReference type="OrthoDB" id="63533at2759"/>
<keyword evidence="3" id="KW-1185">Reference proteome</keyword>
<proteinExistence type="predicted"/>
<dbReference type="Pfam" id="PF00071">
    <property type="entry name" value="Ras"/>
    <property type="match status" value="1"/>
</dbReference>
<accession>A0A9Q0R488</accession>
<reference evidence="2" key="1">
    <citation type="submission" date="2022-10" db="EMBL/GenBank/DDBJ databases">
        <title>Novel sulphate-reducing endosymbionts in the free-living metamonad Anaeramoeba.</title>
        <authorList>
            <person name="Jerlstrom-Hultqvist J."/>
            <person name="Cepicka I."/>
            <person name="Gallot-Lavallee L."/>
            <person name="Salas-Leiva D."/>
            <person name="Curtis B.A."/>
            <person name="Zahonova K."/>
            <person name="Pipaliya S."/>
            <person name="Dacks J."/>
            <person name="Roger A.J."/>
        </authorList>
    </citation>
    <scope>NUCLEOTIDE SEQUENCE</scope>
    <source>
        <strain evidence="2">BMAN</strain>
    </source>
</reference>
<organism evidence="2 3">
    <name type="scientific">Anaeramoeba ignava</name>
    <name type="common">Anaerobic marine amoeba</name>
    <dbReference type="NCBI Taxonomy" id="1746090"/>
    <lineage>
        <taxon>Eukaryota</taxon>
        <taxon>Metamonada</taxon>
        <taxon>Anaeramoebidae</taxon>
        <taxon>Anaeramoeba</taxon>
    </lineage>
</organism>
<evidence type="ECO:0000256" key="1">
    <source>
        <dbReference type="SAM" id="MobiDB-lite"/>
    </source>
</evidence>
<protein>
    <submittedName>
        <fullName evidence="2">Rab2a member ras oncogene family</fullName>
    </submittedName>
</protein>
<name>A0A9Q0R488_ANAIG</name>
<dbReference type="PROSITE" id="PS51419">
    <property type="entry name" value="RAB"/>
    <property type="match status" value="1"/>
</dbReference>
<dbReference type="SUPFAM" id="SSF52540">
    <property type="entry name" value="P-loop containing nucleoside triphosphate hydrolases"/>
    <property type="match status" value="1"/>
</dbReference>
<dbReference type="PANTHER" id="PTHR47979">
    <property type="entry name" value="DRAB11-RELATED"/>
    <property type="match status" value="1"/>
</dbReference>
<dbReference type="InterPro" id="IPR001806">
    <property type="entry name" value="Small_GTPase"/>
</dbReference>
<dbReference type="EMBL" id="JAPDFW010000141">
    <property type="protein sequence ID" value="KAJ5066519.1"/>
    <property type="molecule type" value="Genomic_DNA"/>
</dbReference>
<comment type="caution">
    <text evidence="2">The sequence shown here is derived from an EMBL/GenBank/DDBJ whole genome shotgun (WGS) entry which is preliminary data.</text>
</comment>
<dbReference type="AlphaFoldDB" id="A0A9Q0R488"/>
<sequence length="113" mass="12821">MCPVFSFKTHLKNLMVEKKILFCNLLVIALVGNKLDLSEKRQVKSQVGQDFATENNLIFIETSAKTGEFIDELFYQVGKKIPKNITDDQQKNQNSNQKIRPSLPKSTGRKGCC</sequence>